<evidence type="ECO:0000256" key="8">
    <source>
        <dbReference type="SAM" id="MobiDB-lite"/>
    </source>
</evidence>
<organism evidence="10 11">
    <name type="scientific">Piptocephalis cylindrospora</name>
    <dbReference type="NCBI Taxonomy" id="1907219"/>
    <lineage>
        <taxon>Eukaryota</taxon>
        <taxon>Fungi</taxon>
        <taxon>Fungi incertae sedis</taxon>
        <taxon>Zoopagomycota</taxon>
        <taxon>Zoopagomycotina</taxon>
        <taxon>Zoopagomycetes</taxon>
        <taxon>Zoopagales</taxon>
        <taxon>Piptocephalidaceae</taxon>
        <taxon>Piptocephalis</taxon>
    </lineage>
</organism>
<evidence type="ECO:0000256" key="4">
    <source>
        <dbReference type="ARBA" id="ARBA00022618"/>
    </source>
</evidence>
<comment type="similarity">
    <text evidence="2">Belongs to the CND3 (condensin subunit 3) family.</text>
</comment>
<feature type="domain" description="Nuclear condensin complex subunit 3 C-terminal" evidence="9">
    <location>
        <begin position="407"/>
        <end position="598"/>
    </location>
</feature>
<dbReference type="AlphaFoldDB" id="A0A4P9Y387"/>
<dbReference type="Gene3D" id="1.25.10.10">
    <property type="entry name" value="Leucine-rich Repeat Variant"/>
    <property type="match status" value="1"/>
</dbReference>
<keyword evidence="7" id="KW-0131">Cell cycle</keyword>
<dbReference type="InterPro" id="IPR027165">
    <property type="entry name" value="CND3"/>
</dbReference>
<evidence type="ECO:0000256" key="1">
    <source>
        <dbReference type="ARBA" id="ARBA00004286"/>
    </source>
</evidence>
<dbReference type="GO" id="GO:0000793">
    <property type="term" value="C:condensed chromosome"/>
    <property type="evidence" value="ECO:0007669"/>
    <property type="project" value="TreeGrafter"/>
</dbReference>
<dbReference type="Proteomes" id="UP000267251">
    <property type="component" value="Unassembled WGS sequence"/>
</dbReference>
<accession>A0A4P9Y387</accession>
<evidence type="ECO:0000313" key="11">
    <source>
        <dbReference type="Proteomes" id="UP000267251"/>
    </source>
</evidence>
<feature type="region of interest" description="Disordered" evidence="8">
    <location>
        <begin position="372"/>
        <end position="399"/>
    </location>
</feature>
<gene>
    <name evidence="10" type="ORF">BJ684DRAFT_10327</name>
</gene>
<keyword evidence="5" id="KW-0498">Mitosis</keyword>
<protein>
    <submittedName>
        <fullName evidence="10">Nuclear condensing complex subunit, C-term domain-containing protein</fullName>
    </submittedName>
</protein>
<dbReference type="InterPro" id="IPR025977">
    <property type="entry name" value="Cnd3_C"/>
</dbReference>
<comment type="subcellular location">
    <subcellularLocation>
        <location evidence="1">Chromosome</location>
    </subcellularLocation>
</comment>
<dbReference type="OrthoDB" id="27187at2759"/>
<proteinExistence type="inferred from homology"/>
<dbReference type="PANTHER" id="PTHR14418">
    <property type="entry name" value="CONDENSIN COMPLEX SUBUNIT 3-RELATED"/>
    <property type="match status" value="1"/>
</dbReference>
<evidence type="ECO:0000256" key="6">
    <source>
        <dbReference type="ARBA" id="ARBA00023067"/>
    </source>
</evidence>
<dbReference type="GO" id="GO:0007076">
    <property type="term" value="P:mitotic chromosome condensation"/>
    <property type="evidence" value="ECO:0007669"/>
    <property type="project" value="InterPro"/>
</dbReference>
<keyword evidence="3" id="KW-0158">Chromosome</keyword>
<dbReference type="GO" id="GO:0000796">
    <property type="term" value="C:condensin complex"/>
    <property type="evidence" value="ECO:0007669"/>
    <property type="project" value="InterPro"/>
</dbReference>
<evidence type="ECO:0000256" key="7">
    <source>
        <dbReference type="ARBA" id="ARBA00023306"/>
    </source>
</evidence>
<dbReference type="GO" id="GO:0051301">
    <property type="term" value="P:cell division"/>
    <property type="evidence" value="ECO:0007669"/>
    <property type="project" value="UniProtKB-KW"/>
</dbReference>
<evidence type="ECO:0000259" key="9">
    <source>
        <dbReference type="Pfam" id="PF12719"/>
    </source>
</evidence>
<sequence length="617" mass="70763">MQEGEDEDEDETPSQQLAYSLLQHYIQGVEAKDRTVRYRCVQLIALLVNHLPAIDDEVFVELKDLLIRRLHDKESVVRVHAVVALTRLQGAAEEGSEEGQEMFRALVERLKHDPQAEVRRAVLINIEPTTRCLPYILERSRDQDTLTRRAVYLRPMEEVDFRVLKIRDRESLLDHGLEDRDASVRRACANLLSGHWLHLSDDDLIKLLERLDVGNGKVASKALETFFDLYPDILSGLTYEEATWTAMKAEHAFLIRTFTEHCHRHDQTSKLDQVLPDISTQAYFIRNETGEERQELVADELSFILRQFLGIARLADYSDEMGRRNMFTLMRQMLIKLGPEEELIRAVMEVMVRICVDERDFTQTIVEIISDLREEEGGGEDEKGEEEGEEEGNKETKETEKVHRLLKSLEMARCMFENLRGSLQQSTSVPGLLQELVLPAAVHPHLEVREVAVTCLGLACYLDKRLAAQRMELFLHVVRYGHLELQIMALKIVFDLVMLFGFQALSTSLEDPHEIFRLIADCSGEGETTIQTLAVHGVSKLLLADLLDDQQALKSLVLLYFHPSSTDNARLRQCLSFFLQAFGRMAYKNHDRLCEVSLYERGSLLLPYLSLSVTIFL</sequence>
<reference evidence="11" key="1">
    <citation type="journal article" date="2018" name="Nat. Microbiol.">
        <title>Leveraging single-cell genomics to expand the fungal tree of life.</title>
        <authorList>
            <person name="Ahrendt S.R."/>
            <person name="Quandt C.A."/>
            <person name="Ciobanu D."/>
            <person name="Clum A."/>
            <person name="Salamov A."/>
            <person name="Andreopoulos B."/>
            <person name="Cheng J.F."/>
            <person name="Woyke T."/>
            <person name="Pelin A."/>
            <person name="Henrissat B."/>
            <person name="Reynolds N.K."/>
            <person name="Benny G.L."/>
            <person name="Smith M.E."/>
            <person name="James T.Y."/>
            <person name="Grigoriev I.V."/>
        </authorList>
    </citation>
    <scope>NUCLEOTIDE SEQUENCE [LARGE SCALE GENOMIC DNA]</scope>
</reference>
<evidence type="ECO:0000256" key="5">
    <source>
        <dbReference type="ARBA" id="ARBA00022776"/>
    </source>
</evidence>
<keyword evidence="6" id="KW-0226">DNA condensation</keyword>
<feature type="compositionally biased region" description="Acidic residues" evidence="8">
    <location>
        <begin position="377"/>
        <end position="390"/>
    </location>
</feature>
<dbReference type="Pfam" id="PF12719">
    <property type="entry name" value="Cnd3"/>
    <property type="match status" value="1"/>
</dbReference>
<name>A0A4P9Y387_9FUNG</name>
<dbReference type="EMBL" id="KZ988066">
    <property type="protein sequence ID" value="RKP13263.1"/>
    <property type="molecule type" value="Genomic_DNA"/>
</dbReference>
<keyword evidence="4" id="KW-0132">Cell division</keyword>
<dbReference type="PANTHER" id="PTHR14418:SF5">
    <property type="entry name" value="CONDENSIN COMPLEX SUBUNIT 3"/>
    <property type="match status" value="1"/>
</dbReference>
<keyword evidence="11" id="KW-1185">Reference proteome</keyword>
<evidence type="ECO:0000313" key="10">
    <source>
        <dbReference type="EMBL" id="RKP13263.1"/>
    </source>
</evidence>
<evidence type="ECO:0000256" key="3">
    <source>
        <dbReference type="ARBA" id="ARBA00022454"/>
    </source>
</evidence>
<evidence type="ECO:0000256" key="2">
    <source>
        <dbReference type="ARBA" id="ARBA00006533"/>
    </source>
</evidence>
<dbReference type="InterPro" id="IPR011989">
    <property type="entry name" value="ARM-like"/>
</dbReference>
<dbReference type="InterPro" id="IPR016024">
    <property type="entry name" value="ARM-type_fold"/>
</dbReference>
<dbReference type="SUPFAM" id="SSF48371">
    <property type="entry name" value="ARM repeat"/>
    <property type="match status" value="1"/>
</dbReference>